<dbReference type="AlphaFoldDB" id="A0A1Y2H3S7"/>
<evidence type="ECO:0000313" key="3">
    <source>
        <dbReference type="Proteomes" id="UP000193648"/>
    </source>
</evidence>
<dbReference type="InParanoid" id="A0A1Y2H3S7"/>
<organism evidence="2 3">
    <name type="scientific">Lobosporangium transversale</name>
    <dbReference type="NCBI Taxonomy" id="64571"/>
    <lineage>
        <taxon>Eukaryota</taxon>
        <taxon>Fungi</taxon>
        <taxon>Fungi incertae sedis</taxon>
        <taxon>Mucoromycota</taxon>
        <taxon>Mortierellomycotina</taxon>
        <taxon>Mortierellomycetes</taxon>
        <taxon>Mortierellales</taxon>
        <taxon>Mortierellaceae</taxon>
        <taxon>Lobosporangium</taxon>
    </lineage>
</organism>
<dbReference type="GeneID" id="33561848"/>
<sequence>MFHIKQLALNLREWVSQFGSGLQHLLEVFQHKNGSETKRVILALSFQCSAIYCIIHIVIKSIPFTIGPYFVHNPFFYPSILVCRYLYPFLWDKIFINTVQLLGCSERPDITAKPALEYFSQTKRYYRRILMAYISTMILRKLIDYSGLLSILCKGLALVTIDLSLRYRGTQHVYWKLVILAVFVIYPRFLIWGLQIFTLQQLLMYEFLQPYLVRVGFKQWEERAWISLYGIEMQGFVFGVWLLCCNVPWIGIAVVPWLFPAVVFLLSRSCGSMANTRQKHGGYRNSLVEKQSLGVEGDWEDVDVKTTIRSSINASFSRPDSHSEDGAQVYSLDRGVDVPTTREIIEADKERLAKLKLKRYQEERIYYLESSGDSCLTIDTEALTLSHSHCRTHPTMSCQRVCKVR</sequence>
<feature type="transmembrane region" description="Helical" evidence="1">
    <location>
        <begin position="71"/>
        <end position="87"/>
    </location>
</feature>
<dbReference type="Proteomes" id="UP000193648">
    <property type="component" value="Unassembled WGS sequence"/>
</dbReference>
<accession>A0A1Y2H3S7</accession>
<dbReference type="OrthoDB" id="10041630at2759"/>
<evidence type="ECO:0008006" key="4">
    <source>
        <dbReference type="Google" id="ProtNLM"/>
    </source>
</evidence>
<dbReference type="EMBL" id="MCFF01000001">
    <property type="protein sequence ID" value="ORZ28684.1"/>
    <property type="molecule type" value="Genomic_DNA"/>
</dbReference>
<dbReference type="RefSeq" id="XP_021886357.1">
    <property type="nucleotide sequence ID" value="XM_022020004.1"/>
</dbReference>
<keyword evidence="3" id="KW-1185">Reference proteome</keyword>
<feature type="transmembrane region" description="Helical" evidence="1">
    <location>
        <begin position="40"/>
        <end position="59"/>
    </location>
</feature>
<feature type="transmembrane region" description="Helical" evidence="1">
    <location>
        <begin position="173"/>
        <end position="194"/>
    </location>
</feature>
<reference evidence="2 3" key="1">
    <citation type="submission" date="2016-07" db="EMBL/GenBank/DDBJ databases">
        <title>Pervasive Adenine N6-methylation of Active Genes in Fungi.</title>
        <authorList>
            <consortium name="DOE Joint Genome Institute"/>
            <person name="Mondo S.J."/>
            <person name="Dannebaum R.O."/>
            <person name="Kuo R.C."/>
            <person name="Labutti K."/>
            <person name="Haridas S."/>
            <person name="Kuo A."/>
            <person name="Salamov A."/>
            <person name="Ahrendt S.R."/>
            <person name="Lipzen A."/>
            <person name="Sullivan W."/>
            <person name="Andreopoulos W.B."/>
            <person name="Clum A."/>
            <person name="Lindquist E."/>
            <person name="Daum C."/>
            <person name="Ramamoorthy G.K."/>
            <person name="Gryganskyi A."/>
            <person name="Culley D."/>
            <person name="Magnuson J.K."/>
            <person name="James T.Y."/>
            <person name="O'Malley M.A."/>
            <person name="Stajich J.E."/>
            <person name="Spatafora J.W."/>
            <person name="Visel A."/>
            <person name="Grigoriev I.V."/>
        </authorList>
    </citation>
    <scope>NUCLEOTIDE SEQUENCE [LARGE SCALE GENOMIC DNA]</scope>
    <source>
        <strain evidence="2 3">NRRL 3116</strain>
    </source>
</reference>
<comment type="caution">
    <text evidence="2">The sequence shown here is derived from an EMBL/GenBank/DDBJ whole genome shotgun (WGS) entry which is preliminary data.</text>
</comment>
<gene>
    <name evidence="2" type="ORF">BCR41DRAFT_2197</name>
</gene>
<proteinExistence type="predicted"/>
<keyword evidence="1" id="KW-1133">Transmembrane helix</keyword>
<keyword evidence="1" id="KW-0472">Membrane</keyword>
<name>A0A1Y2H3S7_9FUNG</name>
<protein>
    <recommendedName>
        <fullName evidence="4">Etoposide-induced protein 2.4-domain-containing protein</fullName>
    </recommendedName>
</protein>
<keyword evidence="1" id="KW-0812">Transmembrane</keyword>
<evidence type="ECO:0000256" key="1">
    <source>
        <dbReference type="SAM" id="Phobius"/>
    </source>
</evidence>
<evidence type="ECO:0000313" key="2">
    <source>
        <dbReference type="EMBL" id="ORZ28684.1"/>
    </source>
</evidence>